<sequence>MLILLPPSETKTRPADEGAAPLELASLGLPQLTEARGTVLRAAQRTAAAQNGAAMLGVPASSPELLERMARIEAEPTAGALAVYSGVLYDQLRRDHSPAADRRVLVQSALFGLVDADVDRIPAYRLSAGSTLSRLGKAGSWWSPRLKPLAGELRQEQAESGSPVVIDCRSGSYRSMMTMRSGDGVRVLEVSPVQERAGVRKVISHDAKRYRGLVTRALLEAERTPTSADEAVDVVRTAFGTQLQVELEGDRLVVVDRVG</sequence>
<dbReference type="InterPro" id="IPR005583">
    <property type="entry name" value="YaaA"/>
</dbReference>
<dbReference type="EMBL" id="JAGIOC010000001">
    <property type="protein sequence ID" value="MBP2407532.1"/>
    <property type="molecule type" value="Genomic_DNA"/>
</dbReference>
<keyword evidence="2" id="KW-1185">Reference proteome</keyword>
<protein>
    <submittedName>
        <fullName evidence="1">Cytoplasmic iron level regulating protein YaaA (DUF328/UPF0246 family)</fullName>
    </submittedName>
</protein>
<accession>A0ABS4YGL7</accession>
<evidence type="ECO:0000313" key="2">
    <source>
        <dbReference type="Proteomes" id="UP000698222"/>
    </source>
</evidence>
<dbReference type="PANTHER" id="PTHR30283">
    <property type="entry name" value="PEROXIDE STRESS RESPONSE PROTEIN YAAA"/>
    <property type="match status" value="1"/>
</dbReference>
<comment type="caution">
    <text evidence="1">The sequence shown here is derived from an EMBL/GenBank/DDBJ whole genome shotgun (WGS) entry which is preliminary data.</text>
</comment>
<dbReference type="Proteomes" id="UP000698222">
    <property type="component" value="Unassembled WGS sequence"/>
</dbReference>
<proteinExistence type="predicted"/>
<dbReference type="Pfam" id="PF03883">
    <property type="entry name" value="H2O2_YaaD"/>
    <property type="match status" value="1"/>
</dbReference>
<reference evidence="1 2" key="1">
    <citation type="submission" date="2021-03" db="EMBL/GenBank/DDBJ databases">
        <title>Sequencing the genomes of 1000 actinobacteria strains.</title>
        <authorList>
            <person name="Klenk H.-P."/>
        </authorList>
    </citation>
    <scope>NUCLEOTIDE SEQUENCE [LARGE SCALE GENOMIC DNA]</scope>
    <source>
        <strain evidence="1 2">DSM 14564</strain>
    </source>
</reference>
<gene>
    <name evidence="1" type="ORF">JOF44_000435</name>
</gene>
<dbReference type="RefSeq" id="WP_209886819.1">
    <property type="nucleotide sequence ID" value="NZ_BAAAJV010000011.1"/>
</dbReference>
<evidence type="ECO:0000313" key="1">
    <source>
        <dbReference type="EMBL" id="MBP2407532.1"/>
    </source>
</evidence>
<organism evidence="1 2">
    <name type="scientific">Brachybacterium fresconis</name>
    <dbReference type="NCBI Taxonomy" id="173363"/>
    <lineage>
        <taxon>Bacteria</taxon>
        <taxon>Bacillati</taxon>
        <taxon>Actinomycetota</taxon>
        <taxon>Actinomycetes</taxon>
        <taxon>Micrococcales</taxon>
        <taxon>Dermabacteraceae</taxon>
        <taxon>Brachybacterium</taxon>
    </lineage>
</organism>
<dbReference type="PANTHER" id="PTHR30283:SF4">
    <property type="entry name" value="PEROXIDE STRESS RESISTANCE PROTEIN YAAA"/>
    <property type="match status" value="1"/>
</dbReference>
<name>A0ABS4YGL7_9MICO</name>